<name>A0A9N9Q9Q3_9HELO</name>
<evidence type="ECO:0000259" key="2">
    <source>
        <dbReference type="Pfam" id="PF00651"/>
    </source>
</evidence>
<comment type="caution">
    <text evidence="3">The sequence shown here is derived from an EMBL/GenBank/DDBJ whole genome shotgun (WGS) entry which is preliminary data.</text>
</comment>
<dbReference type="Proteomes" id="UP000701801">
    <property type="component" value="Unassembled WGS sequence"/>
</dbReference>
<sequence length="264" mass="29395">MDSANQNASPAKIKEEVAGNPAATCEGLMANGSQDPIPPPTTMSKVTSNPKLSKPVLTDKSSKELITLLSGPPTGLGKFVVHKCFAVHYSPVLKAAFEHQATAVLNPLGNTYSLDEEDKTTTEFLVQWLYTQDIQPAQLKPDATYNCAEILSIIKLWLLAERLVIPSLQNAAIKKFNDCLNQFKMICHTEINYIWSATKEGSPLRLYYIDVMFCLSDQTFPKLVETLEKNVLGDLFTACMLRVENKKMYTPGSNLSDRYLVREK</sequence>
<organism evidence="3 4">
    <name type="scientific">Hymenoscyphus albidus</name>
    <dbReference type="NCBI Taxonomy" id="595503"/>
    <lineage>
        <taxon>Eukaryota</taxon>
        <taxon>Fungi</taxon>
        <taxon>Dikarya</taxon>
        <taxon>Ascomycota</taxon>
        <taxon>Pezizomycotina</taxon>
        <taxon>Leotiomycetes</taxon>
        <taxon>Helotiales</taxon>
        <taxon>Helotiaceae</taxon>
        <taxon>Hymenoscyphus</taxon>
    </lineage>
</organism>
<dbReference type="OrthoDB" id="194443at2759"/>
<protein>
    <recommendedName>
        <fullName evidence="2">BTB domain-containing protein</fullName>
    </recommendedName>
</protein>
<evidence type="ECO:0000256" key="1">
    <source>
        <dbReference type="SAM" id="MobiDB-lite"/>
    </source>
</evidence>
<dbReference type="SUPFAM" id="SSF54695">
    <property type="entry name" value="POZ domain"/>
    <property type="match status" value="1"/>
</dbReference>
<reference evidence="3" key="1">
    <citation type="submission" date="2021-07" db="EMBL/GenBank/DDBJ databases">
        <authorList>
            <person name="Durling M."/>
        </authorList>
    </citation>
    <scope>NUCLEOTIDE SEQUENCE</scope>
</reference>
<gene>
    <name evidence="3" type="ORF">HYALB_00008914</name>
</gene>
<dbReference type="EMBL" id="CAJVRM010000374">
    <property type="protein sequence ID" value="CAG8980294.1"/>
    <property type="molecule type" value="Genomic_DNA"/>
</dbReference>
<feature type="region of interest" description="Disordered" evidence="1">
    <location>
        <begin position="1"/>
        <end position="53"/>
    </location>
</feature>
<evidence type="ECO:0000313" key="4">
    <source>
        <dbReference type="Proteomes" id="UP000701801"/>
    </source>
</evidence>
<dbReference type="InterPro" id="IPR011333">
    <property type="entry name" value="SKP1/BTB/POZ_sf"/>
</dbReference>
<dbReference type="Pfam" id="PF00651">
    <property type="entry name" value="BTB"/>
    <property type="match status" value="1"/>
</dbReference>
<dbReference type="AlphaFoldDB" id="A0A9N9Q9Q3"/>
<accession>A0A9N9Q9Q3</accession>
<feature type="compositionally biased region" description="Polar residues" evidence="1">
    <location>
        <begin position="42"/>
        <end position="51"/>
    </location>
</feature>
<keyword evidence="4" id="KW-1185">Reference proteome</keyword>
<dbReference type="PANTHER" id="PTHR47843:SF2">
    <property type="entry name" value="BTB DOMAIN-CONTAINING PROTEIN"/>
    <property type="match status" value="1"/>
</dbReference>
<evidence type="ECO:0000313" key="3">
    <source>
        <dbReference type="EMBL" id="CAG8980294.1"/>
    </source>
</evidence>
<dbReference type="Gene3D" id="3.30.710.10">
    <property type="entry name" value="Potassium Channel Kv1.1, Chain A"/>
    <property type="match status" value="1"/>
</dbReference>
<feature type="domain" description="BTB" evidence="2">
    <location>
        <begin position="78"/>
        <end position="162"/>
    </location>
</feature>
<proteinExistence type="predicted"/>
<dbReference type="InterPro" id="IPR000210">
    <property type="entry name" value="BTB/POZ_dom"/>
</dbReference>
<dbReference type="PANTHER" id="PTHR47843">
    <property type="entry name" value="BTB DOMAIN-CONTAINING PROTEIN-RELATED"/>
    <property type="match status" value="1"/>
</dbReference>